<accession>A0ABQ2GLE7</accession>
<gene>
    <name evidence="1" type="primary">pprA</name>
    <name evidence="1" type="ORF">GCM10010841_07210</name>
</gene>
<evidence type="ECO:0000313" key="1">
    <source>
        <dbReference type="EMBL" id="GGM01174.1"/>
    </source>
</evidence>
<dbReference type="RefSeq" id="WP_308424814.1">
    <property type="nucleotide sequence ID" value="NZ_BMOM01000004.1"/>
</dbReference>
<name>A0ABQ2GLE7_9DEIO</name>
<proteinExistence type="predicted"/>
<sequence length="292" mass="31445">MARVKQSRESRTTSDPFTAFDALLGSAGLPPQFRTLNAGGELSGDELDTALTAALQLAHDRWGLGLHHLRHEARVVRRDEGSDIALLTDGHVTAHLSDGAAQISAAYEVMRATDDRGLSMWGTLPDGPRVSADAPFARLKVLIEDARDFETHWMEGRQGLFTRLWRAGETLSVEAARPASPQTALSDAAWDVITGIKDRTFQRELMRRSEEVGMLGALLGARHAGAGAQLAGLPEAHFSVQACVHRLSGPQARDAEAVRAALRAVAAELDELQAVGTRELAAVLKHGLTDRS</sequence>
<organism evidence="1 2">
    <name type="scientific">Deinococcus aerophilus</name>
    <dbReference type="NCBI Taxonomy" id="522488"/>
    <lineage>
        <taxon>Bacteria</taxon>
        <taxon>Thermotogati</taxon>
        <taxon>Deinococcota</taxon>
        <taxon>Deinococci</taxon>
        <taxon>Deinococcales</taxon>
        <taxon>Deinococcaceae</taxon>
        <taxon>Deinococcus</taxon>
    </lineage>
</organism>
<comment type="caution">
    <text evidence="1">The sequence shown here is derived from an EMBL/GenBank/DDBJ whole genome shotgun (WGS) entry which is preliminary data.</text>
</comment>
<keyword evidence="2" id="KW-1185">Reference proteome</keyword>
<reference evidence="2" key="1">
    <citation type="journal article" date="2019" name="Int. J. Syst. Evol. Microbiol.">
        <title>The Global Catalogue of Microorganisms (GCM) 10K type strain sequencing project: providing services to taxonomists for standard genome sequencing and annotation.</title>
        <authorList>
            <consortium name="The Broad Institute Genomics Platform"/>
            <consortium name="The Broad Institute Genome Sequencing Center for Infectious Disease"/>
            <person name="Wu L."/>
            <person name="Ma J."/>
        </authorList>
    </citation>
    <scope>NUCLEOTIDE SEQUENCE [LARGE SCALE GENOMIC DNA]</scope>
    <source>
        <strain evidence="2">JCM 15443</strain>
    </source>
</reference>
<evidence type="ECO:0000313" key="2">
    <source>
        <dbReference type="Proteomes" id="UP000661918"/>
    </source>
</evidence>
<dbReference type="EMBL" id="BMOM01000004">
    <property type="protein sequence ID" value="GGM01174.1"/>
    <property type="molecule type" value="Genomic_DNA"/>
</dbReference>
<dbReference type="Proteomes" id="UP000661918">
    <property type="component" value="Unassembled WGS sequence"/>
</dbReference>
<protein>
    <submittedName>
        <fullName evidence="1">DNA repair protein PprA</fullName>
    </submittedName>
</protein>